<evidence type="ECO:0000313" key="10">
    <source>
        <dbReference type="EMBL" id="ASS74791.1"/>
    </source>
</evidence>
<comment type="similarity">
    <text evidence="2">Belongs to the UPF0702 family.</text>
</comment>
<evidence type="ECO:0000256" key="7">
    <source>
        <dbReference type="SAM" id="Phobius"/>
    </source>
</evidence>
<feature type="domain" description="YetF C-terminal" evidence="8">
    <location>
        <begin position="79"/>
        <end position="214"/>
    </location>
</feature>
<keyword evidence="5 7" id="KW-1133">Transmembrane helix</keyword>
<dbReference type="OrthoDB" id="9778331at2"/>
<accession>A0A223CZP3</accession>
<evidence type="ECO:0000259" key="8">
    <source>
        <dbReference type="Pfam" id="PF04239"/>
    </source>
</evidence>
<dbReference type="InterPro" id="IPR007353">
    <property type="entry name" value="DUF421"/>
</dbReference>
<feature type="transmembrane region" description="Helical" evidence="7">
    <location>
        <begin position="31"/>
        <end position="51"/>
    </location>
</feature>
<sequence>MHVETFLRPIAAFFALLLISRVLGKKQIRQITAFNYISSIAFGACTAMLAFNLTLPFWPQLAGMFTWGALSYITEQVAQKSRRIRLLLEGEPTVVIKQGKILEKSLGKEKMNVEELIMLLRQQQIFSLTEVDYAILEPDGQLSILKKMNNQPATKQDLQTGSPKAAAFGVQIVSDGQVLTHNLQTIKRDQTWLDQQLRRQKIPSLHSVFYAEVQKDGKLYVDKRKDQPY</sequence>
<evidence type="ECO:0000313" key="11">
    <source>
        <dbReference type="Proteomes" id="UP000214688"/>
    </source>
</evidence>
<dbReference type="PANTHER" id="PTHR34582:SF7">
    <property type="entry name" value="UPF0702 TRANSMEMBRANE PROTEIN YDFS"/>
    <property type="match status" value="1"/>
</dbReference>
<dbReference type="InterPro" id="IPR023090">
    <property type="entry name" value="UPF0702_alpha/beta_dom_sf"/>
</dbReference>
<dbReference type="AlphaFoldDB" id="A0A223CZP3"/>
<evidence type="ECO:0000256" key="4">
    <source>
        <dbReference type="ARBA" id="ARBA00022692"/>
    </source>
</evidence>
<protein>
    <recommendedName>
        <fullName evidence="12">DUF421 domain-containing protein</fullName>
    </recommendedName>
</protein>
<evidence type="ECO:0000256" key="1">
    <source>
        <dbReference type="ARBA" id="ARBA00004651"/>
    </source>
</evidence>
<dbReference type="GO" id="GO:0005886">
    <property type="term" value="C:plasma membrane"/>
    <property type="evidence" value="ECO:0007669"/>
    <property type="project" value="UniProtKB-SubCell"/>
</dbReference>
<reference evidence="10 11" key="1">
    <citation type="journal article" date="2015" name="Int. J. Syst. Evol. Microbiol.">
        <title>Tumebacillus algifaecis sp. nov., isolated from decomposing algal scum.</title>
        <authorList>
            <person name="Wu Y.F."/>
            <person name="Zhang B."/>
            <person name="Xing P."/>
            <person name="Wu Q.L."/>
            <person name="Liu S.J."/>
        </authorList>
    </citation>
    <scope>NUCLEOTIDE SEQUENCE [LARGE SCALE GENOMIC DNA]</scope>
    <source>
        <strain evidence="10 11">THMBR28</strain>
    </source>
</reference>
<dbReference type="Gene3D" id="3.30.240.20">
    <property type="entry name" value="bsu07140 like domains"/>
    <property type="match status" value="2"/>
</dbReference>
<feature type="domain" description="YetF-like N-terminal transmembrane" evidence="9">
    <location>
        <begin position="4"/>
        <end position="76"/>
    </location>
</feature>
<dbReference type="Proteomes" id="UP000214688">
    <property type="component" value="Chromosome"/>
</dbReference>
<comment type="subcellular location">
    <subcellularLocation>
        <location evidence="1">Cell membrane</location>
        <topology evidence="1">Multi-pass membrane protein</topology>
    </subcellularLocation>
</comment>
<evidence type="ECO:0008006" key="12">
    <source>
        <dbReference type="Google" id="ProtNLM"/>
    </source>
</evidence>
<name>A0A223CZP3_9BACL</name>
<keyword evidence="4 7" id="KW-0812">Transmembrane</keyword>
<gene>
    <name evidence="10" type="ORF">CIG75_07245</name>
</gene>
<keyword evidence="3" id="KW-1003">Cell membrane</keyword>
<keyword evidence="11" id="KW-1185">Reference proteome</keyword>
<dbReference type="EMBL" id="CP022657">
    <property type="protein sequence ID" value="ASS74791.1"/>
    <property type="molecule type" value="Genomic_DNA"/>
</dbReference>
<evidence type="ECO:0000256" key="6">
    <source>
        <dbReference type="ARBA" id="ARBA00023136"/>
    </source>
</evidence>
<keyword evidence="6 7" id="KW-0472">Membrane</keyword>
<evidence type="ECO:0000256" key="5">
    <source>
        <dbReference type="ARBA" id="ARBA00022989"/>
    </source>
</evidence>
<proteinExistence type="inferred from homology"/>
<dbReference type="Pfam" id="PF20730">
    <property type="entry name" value="YetF_N"/>
    <property type="match status" value="1"/>
</dbReference>
<dbReference type="KEGG" id="tab:CIG75_07245"/>
<evidence type="ECO:0000256" key="2">
    <source>
        <dbReference type="ARBA" id="ARBA00006448"/>
    </source>
</evidence>
<dbReference type="PANTHER" id="PTHR34582">
    <property type="entry name" value="UPF0702 TRANSMEMBRANE PROTEIN YCAP"/>
    <property type="match status" value="1"/>
</dbReference>
<dbReference type="Pfam" id="PF04239">
    <property type="entry name" value="DUF421"/>
    <property type="match status" value="1"/>
</dbReference>
<dbReference type="InterPro" id="IPR048454">
    <property type="entry name" value="YetF_N"/>
</dbReference>
<evidence type="ECO:0000259" key="9">
    <source>
        <dbReference type="Pfam" id="PF20730"/>
    </source>
</evidence>
<organism evidence="10 11">
    <name type="scientific">Tumebacillus algifaecis</name>
    <dbReference type="NCBI Taxonomy" id="1214604"/>
    <lineage>
        <taxon>Bacteria</taxon>
        <taxon>Bacillati</taxon>
        <taxon>Bacillota</taxon>
        <taxon>Bacilli</taxon>
        <taxon>Bacillales</taxon>
        <taxon>Alicyclobacillaceae</taxon>
        <taxon>Tumebacillus</taxon>
    </lineage>
</organism>
<evidence type="ECO:0000256" key="3">
    <source>
        <dbReference type="ARBA" id="ARBA00022475"/>
    </source>
</evidence>
<feature type="transmembrane region" description="Helical" evidence="7">
    <location>
        <begin position="6"/>
        <end position="24"/>
    </location>
</feature>